<dbReference type="AlphaFoldDB" id="A0A9E7R551"/>
<dbReference type="InterPro" id="IPR006439">
    <property type="entry name" value="HAD-SF_hydro_IA"/>
</dbReference>
<keyword evidence="3" id="KW-1185">Reference proteome</keyword>
<dbReference type="GO" id="GO:0005829">
    <property type="term" value="C:cytosol"/>
    <property type="evidence" value="ECO:0007669"/>
    <property type="project" value="TreeGrafter"/>
</dbReference>
<comment type="similarity">
    <text evidence="1">Belongs to the HAD-like hydrolase superfamily.</text>
</comment>
<dbReference type="SFLD" id="SFLDG01129">
    <property type="entry name" value="C1.5:_HAD__Beta-PGM__Phosphata"/>
    <property type="match status" value="1"/>
</dbReference>
<reference evidence="2" key="1">
    <citation type="submission" date="2022-09" db="EMBL/GenBank/DDBJ databases">
        <title>Diverse halophilic archaea isolated from saline environments.</title>
        <authorList>
            <person name="Cui H.-L."/>
        </authorList>
    </citation>
    <scope>NUCLEOTIDE SEQUENCE</scope>
    <source>
        <strain evidence="2">ZS-35-S2</strain>
    </source>
</reference>
<sequence length="232" mass="25332">MTEYEYDAVCWDIGGVIVELKSIREGYAAFVGELAAAYDLDPEAALETWKSALGDHFRSRDGTEYVTALEGYRKATDALFEDPPDEEAWMRTFRRTSEASMRPEPNAVETIRALDEAGVHLGIVSDIDTREADSMLSTFGVADAFDAVTTSEDVGYTKPDQRMFEDAIGKARANGVDPDRTLMIGDRYRHDVEGAAEAGLTPVAYGDGARGPAAAHEIDDLLALLEIVGVER</sequence>
<dbReference type="InterPro" id="IPR023198">
    <property type="entry name" value="PGP-like_dom2"/>
</dbReference>
<dbReference type="EMBL" id="CP104003">
    <property type="protein sequence ID" value="UWM55979.1"/>
    <property type="molecule type" value="Genomic_DNA"/>
</dbReference>
<gene>
    <name evidence="2" type="ORF">N0B31_06740</name>
</gene>
<dbReference type="KEGG" id="ssai:N0B31_06740"/>
<dbReference type="GO" id="GO:0008967">
    <property type="term" value="F:phosphoglycolate phosphatase activity"/>
    <property type="evidence" value="ECO:0007669"/>
    <property type="project" value="TreeGrafter"/>
</dbReference>
<dbReference type="GeneID" id="74942104"/>
<dbReference type="RefSeq" id="WP_260595099.1">
    <property type="nucleotide sequence ID" value="NZ_CP104003.1"/>
</dbReference>
<dbReference type="SFLD" id="SFLDS00003">
    <property type="entry name" value="Haloacid_Dehalogenase"/>
    <property type="match status" value="1"/>
</dbReference>
<dbReference type="Pfam" id="PF00702">
    <property type="entry name" value="Hydrolase"/>
    <property type="match status" value="1"/>
</dbReference>
<protein>
    <submittedName>
        <fullName evidence="2">HAD family hydrolase</fullName>
    </submittedName>
</protein>
<evidence type="ECO:0000313" key="2">
    <source>
        <dbReference type="EMBL" id="UWM55979.1"/>
    </source>
</evidence>
<dbReference type="SUPFAM" id="SSF56784">
    <property type="entry name" value="HAD-like"/>
    <property type="match status" value="1"/>
</dbReference>
<dbReference type="Proteomes" id="UP001057580">
    <property type="component" value="Chromosome"/>
</dbReference>
<evidence type="ECO:0000256" key="1">
    <source>
        <dbReference type="ARBA" id="ARBA00007958"/>
    </source>
</evidence>
<name>A0A9E7R551_9EURY</name>
<dbReference type="Gene3D" id="1.10.150.240">
    <property type="entry name" value="Putative phosphatase, domain 2"/>
    <property type="match status" value="1"/>
</dbReference>
<dbReference type="GO" id="GO:0006281">
    <property type="term" value="P:DNA repair"/>
    <property type="evidence" value="ECO:0007669"/>
    <property type="project" value="TreeGrafter"/>
</dbReference>
<evidence type="ECO:0000313" key="3">
    <source>
        <dbReference type="Proteomes" id="UP001057580"/>
    </source>
</evidence>
<dbReference type="PANTHER" id="PTHR43434">
    <property type="entry name" value="PHOSPHOGLYCOLATE PHOSPHATASE"/>
    <property type="match status" value="1"/>
</dbReference>
<dbReference type="Gene3D" id="3.40.50.1000">
    <property type="entry name" value="HAD superfamily/HAD-like"/>
    <property type="match status" value="1"/>
</dbReference>
<dbReference type="PANTHER" id="PTHR43434:SF1">
    <property type="entry name" value="PHOSPHOGLYCOLATE PHOSPHATASE"/>
    <property type="match status" value="1"/>
</dbReference>
<proteinExistence type="inferred from homology"/>
<keyword evidence="2" id="KW-0378">Hydrolase</keyword>
<dbReference type="InterPro" id="IPR050155">
    <property type="entry name" value="HAD-like_hydrolase_sf"/>
</dbReference>
<dbReference type="InterPro" id="IPR023214">
    <property type="entry name" value="HAD_sf"/>
</dbReference>
<organism evidence="2 3">
    <name type="scientific">Salinirubellus salinus</name>
    <dbReference type="NCBI Taxonomy" id="1364945"/>
    <lineage>
        <taxon>Archaea</taxon>
        <taxon>Methanobacteriati</taxon>
        <taxon>Methanobacteriota</taxon>
        <taxon>Stenosarchaea group</taxon>
        <taxon>Halobacteria</taxon>
        <taxon>Halobacteriales</taxon>
        <taxon>Natronomonadaceae</taxon>
        <taxon>Salinirubellus</taxon>
    </lineage>
</organism>
<dbReference type="NCBIfam" id="TIGR01549">
    <property type="entry name" value="HAD-SF-IA-v1"/>
    <property type="match status" value="1"/>
</dbReference>
<accession>A0A9E7R551</accession>
<dbReference type="InterPro" id="IPR036412">
    <property type="entry name" value="HAD-like_sf"/>
</dbReference>